<dbReference type="Gene3D" id="1.20.140.160">
    <property type="match status" value="1"/>
</dbReference>
<sequence>MKNEIDSAYLRQIQQFPLLTVEQEVDLSKKIQKGDKKALSSLVNSNLRLVVSVALKFSRTPADVMDLIQEGNMGLMVAAGKYHFSFNTRFSTYAYAWIAQYMLRFVKSRTQFISLPARKEELLRRVRDAQAYLYELTGNEPSEEDVAVYLGMNIDELKAIFSYAYTVASLDCETGDDDSSTLVSVIPDTSCTPEEKLMLEEEKRHLYSLMDALPVNEQKVLKYRYNFANDLHSKTLREIGKIMGVTPEAVRQTEIRAVKHLKHAVNAAV</sequence>
<keyword evidence="4" id="KW-0804">Transcription</keyword>
<dbReference type="Proteomes" id="UP000593591">
    <property type="component" value="Chromosome"/>
</dbReference>
<dbReference type="PANTHER" id="PTHR30603:SF47">
    <property type="entry name" value="RNA POLYMERASE SIGMA FACTOR SIGD, CHLOROPLASTIC"/>
    <property type="match status" value="1"/>
</dbReference>
<dbReference type="InterPro" id="IPR007627">
    <property type="entry name" value="RNA_pol_sigma70_r2"/>
</dbReference>
<evidence type="ECO:0000313" key="8">
    <source>
        <dbReference type="Proteomes" id="UP000578697"/>
    </source>
</evidence>
<dbReference type="PROSITE" id="PS00715">
    <property type="entry name" value="SIGMA70_1"/>
    <property type="match status" value="1"/>
</dbReference>
<dbReference type="InterPro" id="IPR050239">
    <property type="entry name" value="Sigma-70_RNA_pol_init_factors"/>
</dbReference>
<evidence type="ECO:0000313" key="7">
    <source>
        <dbReference type="EMBL" id="QOS40744.1"/>
    </source>
</evidence>
<evidence type="ECO:0000256" key="4">
    <source>
        <dbReference type="ARBA" id="ARBA00023163"/>
    </source>
</evidence>
<keyword evidence="1" id="KW-0805">Transcription regulation</keyword>
<dbReference type="Pfam" id="PF04539">
    <property type="entry name" value="Sigma70_r3"/>
    <property type="match status" value="1"/>
</dbReference>
<feature type="domain" description="RNA polymerase sigma-70" evidence="5">
    <location>
        <begin position="66"/>
        <end position="79"/>
    </location>
</feature>
<evidence type="ECO:0000259" key="5">
    <source>
        <dbReference type="PROSITE" id="PS00715"/>
    </source>
</evidence>
<dbReference type="GO" id="GO:0006352">
    <property type="term" value="P:DNA-templated transcription initiation"/>
    <property type="evidence" value="ECO:0007669"/>
    <property type="project" value="InterPro"/>
</dbReference>
<dbReference type="SUPFAM" id="SSF88659">
    <property type="entry name" value="Sigma3 and sigma4 domains of RNA polymerase sigma factors"/>
    <property type="match status" value="2"/>
</dbReference>
<dbReference type="CDD" id="cd06171">
    <property type="entry name" value="Sigma70_r4"/>
    <property type="match status" value="1"/>
</dbReference>
<dbReference type="InterPro" id="IPR007630">
    <property type="entry name" value="RNA_pol_sigma70_r4"/>
</dbReference>
<dbReference type="SUPFAM" id="SSF88946">
    <property type="entry name" value="Sigma2 domain of RNA polymerase sigma factors"/>
    <property type="match status" value="1"/>
</dbReference>
<dbReference type="GO" id="GO:0016987">
    <property type="term" value="F:sigma factor activity"/>
    <property type="evidence" value="ECO:0007669"/>
    <property type="project" value="UniProtKB-KW"/>
</dbReference>
<name>A0A840SIN9_9SPIR</name>
<dbReference type="KEGG" id="trc:DYE49_09905"/>
<proteinExistence type="predicted"/>
<dbReference type="InterPro" id="IPR013324">
    <property type="entry name" value="RNA_pol_sigma_r3/r4-like"/>
</dbReference>
<dbReference type="InterPro" id="IPR014284">
    <property type="entry name" value="RNA_pol_sigma-70_dom"/>
</dbReference>
<gene>
    <name evidence="7" type="ORF">DYE49_09905</name>
    <name evidence="6" type="ORF">HNP77_001742</name>
</gene>
<dbReference type="EMBL" id="JACHFR010000002">
    <property type="protein sequence ID" value="MBB5219373.1"/>
    <property type="molecule type" value="Genomic_DNA"/>
</dbReference>
<dbReference type="PANTHER" id="PTHR30603">
    <property type="entry name" value="RNA POLYMERASE SIGMA FACTOR RPO"/>
    <property type="match status" value="1"/>
</dbReference>
<evidence type="ECO:0000313" key="6">
    <source>
        <dbReference type="EMBL" id="MBB5219373.1"/>
    </source>
</evidence>
<dbReference type="InterPro" id="IPR013325">
    <property type="entry name" value="RNA_pol_sigma_r2"/>
</dbReference>
<dbReference type="Proteomes" id="UP000578697">
    <property type="component" value="Unassembled WGS sequence"/>
</dbReference>
<dbReference type="Pfam" id="PF00140">
    <property type="entry name" value="Sigma70_r1_2"/>
    <property type="match status" value="1"/>
</dbReference>
<dbReference type="RefSeq" id="WP_184652783.1">
    <property type="nucleotide sequence ID" value="NZ_JACHFR010000002.1"/>
</dbReference>
<keyword evidence="3" id="KW-0238">DNA-binding</keyword>
<evidence type="ECO:0000313" key="9">
    <source>
        <dbReference type="Proteomes" id="UP000593591"/>
    </source>
</evidence>
<protein>
    <submittedName>
        <fullName evidence="6">RNA polymerase primary sigma factor</fullName>
    </submittedName>
    <submittedName>
        <fullName evidence="7">RNA polymerase sigma factor RpoD/SigA</fullName>
    </submittedName>
</protein>
<dbReference type="InterPro" id="IPR007624">
    <property type="entry name" value="RNA_pol_sigma70_r3"/>
</dbReference>
<dbReference type="InterPro" id="IPR009042">
    <property type="entry name" value="RNA_pol_sigma70_r1_2"/>
</dbReference>
<evidence type="ECO:0000256" key="1">
    <source>
        <dbReference type="ARBA" id="ARBA00023015"/>
    </source>
</evidence>
<evidence type="ECO:0000256" key="2">
    <source>
        <dbReference type="ARBA" id="ARBA00023082"/>
    </source>
</evidence>
<dbReference type="Gene3D" id="1.20.120.1810">
    <property type="match status" value="1"/>
</dbReference>
<reference evidence="6 8" key="2">
    <citation type="submission" date="2020-08" db="EMBL/GenBank/DDBJ databases">
        <title>Genomic Encyclopedia of Type Strains, Phase IV (KMG-IV): sequencing the most valuable type-strain genomes for metagenomic binning, comparative biology and taxonomic classification.</title>
        <authorList>
            <person name="Goeker M."/>
        </authorList>
    </citation>
    <scope>NUCLEOTIDE SEQUENCE [LARGE SCALE GENOMIC DNA]</scope>
    <source>
        <strain evidence="6 8">DSM 103679</strain>
    </source>
</reference>
<dbReference type="EMBL" id="CP031517">
    <property type="protein sequence ID" value="QOS40744.1"/>
    <property type="molecule type" value="Genomic_DNA"/>
</dbReference>
<keyword evidence="8" id="KW-1185">Reference proteome</keyword>
<evidence type="ECO:0000256" key="3">
    <source>
        <dbReference type="ARBA" id="ARBA00023125"/>
    </source>
</evidence>
<reference evidence="7 9" key="1">
    <citation type="submission" date="2018-08" db="EMBL/GenBank/DDBJ databases">
        <title>The first complete genome of Treponema rectale (CHPAT), a commensal spirochete of the bovine rectum.</title>
        <authorList>
            <person name="Staton G.J."/>
            <person name="Clegg S.R."/>
            <person name="Carter S.D."/>
            <person name="Radford A.D."/>
            <person name="Darby A."/>
            <person name="Hall N."/>
            <person name="Birtles R.J."/>
            <person name="Evans N.J."/>
        </authorList>
    </citation>
    <scope>NUCLEOTIDE SEQUENCE [LARGE SCALE GENOMIC DNA]</scope>
    <source>
        <strain evidence="7 9">CHPA</strain>
    </source>
</reference>
<dbReference type="NCBIfam" id="TIGR02937">
    <property type="entry name" value="sigma70-ECF"/>
    <property type="match status" value="1"/>
</dbReference>
<dbReference type="AlphaFoldDB" id="A0A840SIN9"/>
<accession>A0A840SIN9</accession>
<dbReference type="GO" id="GO:0003677">
    <property type="term" value="F:DNA binding"/>
    <property type="evidence" value="ECO:0007669"/>
    <property type="project" value="UniProtKB-KW"/>
</dbReference>
<dbReference type="Pfam" id="PF04545">
    <property type="entry name" value="Sigma70_r4"/>
    <property type="match status" value="1"/>
</dbReference>
<dbReference type="PRINTS" id="PR00046">
    <property type="entry name" value="SIGMA70FCT"/>
</dbReference>
<dbReference type="Pfam" id="PF04542">
    <property type="entry name" value="Sigma70_r2"/>
    <property type="match status" value="1"/>
</dbReference>
<dbReference type="InterPro" id="IPR000943">
    <property type="entry name" value="RNA_pol_sigma70"/>
</dbReference>
<keyword evidence="2" id="KW-0731">Sigma factor</keyword>
<organism evidence="6 8">
    <name type="scientific">Treponema rectale</name>
    <dbReference type="NCBI Taxonomy" id="744512"/>
    <lineage>
        <taxon>Bacteria</taxon>
        <taxon>Pseudomonadati</taxon>
        <taxon>Spirochaetota</taxon>
        <taxon>Spirochaetia</taxon>
        <taxon>Spirochaetales</taxon>
        <taxon>Treponemataceae</taxon>
        <taxon>Treponema</taxon>
    </lineage>
</organism>